<dbReference type="PANTHER" id="PTHR43283">
    <property type="entry name" value="BETA-LACTAMASE-RELATED"/>
    <property type="match status" value="1"/>
</dbReference>
<dbReference type="EMBL" id="JAFVMF010000003">
    <property type="protein sequence ID" value="MBO1358860.1"/>
    <property type="molecule type" value="Genomic_DNA"/>
</dbReference>
<dbReference type="Proteomes" id="UP000664771">
    <property type="component" value="Unassembled WGS sequence"/>
</dbReference>
<keyword evidence="3" id="KW-1185">Reference proteome</keyword>
<dbReference type="RefSeq" id="WP_207879408.1">
    <property type="nucleotide sequence ID" value="NZ_JAFVMF010000003.1"/>
</dbReference>
<gene>
    <name evidence="2" type="ORF">J2D73_03470</name>
</gene>
<dbReference type="InterPro" id="IPR050789">
    <property type="entry name" value="Diverse_Enzym_Activities"/>
</dbReference>
<reference evidence="2 3" key="1">
    <citation type="submission" date="2021-03" db="EMBL/GenBank/DDBJ databases">
        <title>The complete genome sequence of Acetobacter sacchari TBRC 11175.</title>
        <authorList>
            <person name="Charoenyingcharoen P."/>
            <person name="Yukphan P."/>
        </authorList>
    </citation>
    <scope>NUCLEOTIDE SEQUENCE [LARGE SCALE GENOMIC DNA]</scope>
    <source>
        <strain evidence="2 3">TBRC 11175</strain>
    </source>
</reference>
<comment type="caution">
    <text evidence="2">The sequence shown here is derived from an EMBL/GenBank/DDBJ whole genome shotgun (WGS) entry which is preliminary data.</text>
</comment>
<dbReference type="InterPro" id="IPR012338">
    <property type="entry name" value="Beta-lactam/transpept-like"/>
</dbReference>
<protein>
    <submittedName>
        <fullName evidence="2">Serine hydrolase</fullName>
    </submittedName>
</protein>
<dbReference type="GO" id="GO:0016787">
    <property type="term" value="F:hydrolase activity"/>
    <property type="evidence" value="ECO:0007669"/>
    <property type="project" value="UniProtKB-KW"/>
</dbReference>
<feature type="domain" description="Beta-lactamase-related" evidence="1">
    <location>
        <begin position="87"/>
        <end position="378"/>
    </location>
</feature>
<dbReference type="Pfam" id="PF00144">
    <property type="entry name" value="Beta-lactamase"/>
    <property type="match status" value="1"/>
</dbReference>
<evidence type="ECO:0000259" key="1">
    <source>
        <dbReference type="Pfam" id="PF00144"/>
    </source>
</evidence>
<evidence type="ECO:0000313" key="2">
    <source>
        <dbReference type="EMBL" id="MBO1358860.1"/>
    </source>
</evidence>
<dbReference type="Gene3D" id="3.40.710.10">
    <property type="entry name" value="DD-peptidase/beta-lactamase superfamily"/>
    <property type="match status" value="1"/>
</dbReference>
<organism evidence="2 3">
    <name type="scientific">Acetobacter sacchari</name>
    <dbReference type="NCBI Taxonomy" id="2661687"/>
    <lineage>
        <taxon>Bacteria</taxon>
        <taxon>Pseudomonadati</taxon>
        <taxon>Pseudomonadota</taxon>
        <taxon>Alphaproteobacteria</taxon>
        <taxon>Acetobacterales</taxon>
        <taxon>Acetobacteraceae</taxon>
        <taxon>Acetobacter</taxon>
    </lineage>
</organism>
<dbReference type="SUPFAM" id="SSF56601">
    <property type="entry name" value="beta-lactamase/transpeptidase-like"/>
    <property type="match status" value="1"/>
</dbReference>
<evidence type="ECO:0000313" key="3">
    <source>
        <dbReference type="Proteomes" id="UP000664771"/>
    </source>
</evidence>
<keyword evidence="2" id="KW-0378">Hydrolase</keyword>
<sequence>MKQPDQFANAYGFTRNQVHLHNWRNSPWNVWAFRHVPEFIPTAEIRSYSVEPEELVVGPHRLIEKSVKIAGESEPLIDVLRRTWTDALVVMKSGRFIAEFHASQFDLQTRHIMFSSSKSITGLLVGLLVGDGLIELDAPVARYVPELGRSAFGNASIQHVLDMRTSVVFTEEYGDSLGDFARYRRAGLLDPQMEGTPQETVIEFLASLQKGSNEHGGPFYYCSPNSDVLGLVVERASGERLADFAATRLWRPLGLRQSGSITVDTEGTPRAGGGISMTPRDLARIGEAMRCGGKALGRQVISPEWVADTISGGDMQAWREGNFADWLPGGSYRNQWYQSGNAHQAFFTLGIHGQWLYVDPQSEVVIVKFSSQPNPVDALMKMTNLHLFNEISNFNFT</sequence>
<dbReference type="PANTHER" id="PTHR43283:SF7">
    <property type="entry name" value="BETA-LACTAMASE-RELATED DOMAIN-CONTAINING PROTEIN"/>
    <property type="match status" value="1"/>
</dbReference>
<name>A0ABS3LSH9_9PROT</name>
<proteinExistence type="predicted"/>
<accession>A0ABS3LSH9</accession>
<dbReference type="InterPro" id="IPR001466">
    <property type="entry name" value="Beta-lactam-related"/>
</dbReference>